<dbReference type="Proteomes" id="UP000612808">
    <property type="component" value="Unassembled WGS sequence"/>
</dbReference>
<feature type="compositionally biased region" description="Basic and acidic residues" evidence="1">
    <location>
        <begin position="1"/>
        <end position="10"/>
    </location>
</feature>
<evidence type="ECO:0000256" key="1">
    <source>
        <dbReference type="SAM" id="MobiDB-lite"/>
    </source>
</evidence>
<name>A0A8J3N9U9_9ACTN</name>
<dbReference type="AlphaFoldDB" id="A0A8J3N9U9"/>
<evidence type="ECO:0000313" key="3">
    <source>
        <dbReference type="Proteomes" id="UP000612808"/>
    </source>
</evidence>
<feature type="compositionally biased region" description="Basic and acidic residues" evidence="1">
    <location>
        <begin position="35"/>
        <end position="46"/>
    </location>
</feature>
<reference evidence="2" key="1">
    <citation type="submission" date="2021-01" db="EMBL/GenBank/DDBJ databases">
        <title>Whole genome shotgun sequence of Actinocatenispora rupis NBRC 107355.</title>
        <authorList>
            <person name="Komaki H."/>
            <person name="Tamura T."/>
        </authorList>
    </citation>
    <scope>NUCLEOTIDE SEQUENCE</scope>
    <source>
        <strain evidence="2">NBRC 107355</strain>
    </source>
</reference>
<accession>A0A8J3N9U9</accession>
<gene>
    <name evidence="2" type="ORF">Aru02nite_25930</name>
</gene>
<proteinExistence type="predicted"/>
<feature type="compositionally biased region" description="Basic residues" evidence="1">
    <location>
        <begin position="135"/>
        <end position="151"/>
    </location>
</feature>
<evidence type="ECO:0000313" key="2">
    <source>
        <dbReference type="EMBL" id="GID11704.1"/>
    </source>
</evidence>
<protein>
    <submittedName>
        <fullName evidence="2">Uncharacterized protein</fullName>
    </submittedName>
</protein>
<dbReference type="EMBL" id="BOMB01000014">
    <property type="protein sequence ID" value="GID11704.1"/>
    <property type="molecule type" value="Genomic_DNA"/>
</dbReference>
<keyword evidence="3" id="KW-1185">Reference proteome</keyword>
<comment type="caution">
    <text evidence="2">The sequence shown here is derived from an EMBL/GenBank/DDBJ whole genome shotgun (WGS) entry which is preliminary data.</text>
</comment>
<feature type="region of interest" description="Disordered" evidence="1">
    <location>
        <begin position="1"/>
        <end position="46"/>
    </location>
</feature>
<sequence length="151" mass="16943">MPEQHGRPRAPDGANAAAARSEALKRHGRNMLELVEQHGREAPERYGRSVLGLLEGPHGWRWRQRDVIPPPTLGGAPRHDPTAKHNSPPRPVDRPGRAVDNLPTARSTCYERVVDVPRTGHINAAPQRRPTCAGTRRRPVRQWKKCRVPVK</sequence>
<feature type="compositionally biased region" description="Low complexity" evidence="1">
    <location>
        <begin position="11"/>
        <end position="20"/>
    </location>
</feature>
<organism evidence="2 3">
    <name type="scientific">Actinocatenispora rupis</name>
    <dbReference type="NCBI Taxonomy" id="519421"/>
    <lineage>
        <taxon>Bacteria</taxon>
        <taxon>Bacillati</taxon>
        <taxon>Actinomycetota</taxon>
        <taxon>Actinomycetes</taxon>
        <taxon>Micromonosporales</taxon>
        <taxon>Micromonosporaceae</taxon>
        <taxon>Actinocatenispora</taxon>
    </lineage>
</organism>
<feature type="region of interest" description="Disordered" evidence="1">
    <location>
        <begin position="59"/>
        <end position="105"/>
    </location>
</feature>
<feature type="region of interest" description="Disordered" evidence="1">
    <location>
        <begin position="120"/>
        <end position="151"/>
    </location>
</feature>